<gene>
    <name evidence="2 4" type="ORF">BDZ99DRAFT_457197</name>
</gene>
<dbReference type="OrthoDB" id="3801446at2759"/>
<proteinExistence type="predicted"/>
<keyword evidence="3" id="KW-1185">Reference proteome</keyword>
<sequence>MPLPTIETMLTYPTVPQSVYDTLARGEGRVSISPKQRSRTGSSSSSSSISSTSSSKPSIYASSEANKEDWHESVEQTDAWGQPDEASELQGTVTYGAAGIAVSPRAMRAGYSLGGYWGRPLSKIEESEDEAKGREML</sequence>
<dbReference type="RefSeq" id="XP_033584424.1">
    <property type="nucleotide sequence ID" value="XM_033718631.1"/>
</dbReference>
<evidence type="ECO:0000256" key="1">
    <source>
        <dbReference type="SAM" id="MobiDB-lite"/>
    </source>
</evidence>
<protein>
    <submittedName>
        <fullName evidence="2 4">Uncharacterized protein</fullName>
    </submittedName>
</protein>
<dbReference type="EMBL" id="MU003692">
    <property type="protein sequence ID" value="KAF2817460.1"/>
    <property type="molecule type" value="Genomic_DNA"/>
</dbReference>
<feature type="compositionally biased region" description="Basic and acidic residues" evidence="1">
    <location>
        <begin position="122"/>
        <end position="137"/>
    </location>
</feature>
<organism evidence="2">
    <name type="scientific">Mytilinidion resinicola</name>
    <dbReference type="NCBI Taxonomy" id="574789"/>
    <lineage>
        <taxon>Eukaryota</taxon>
        <taxon>Fungi</taxon>
        <taxon>Dikarya</taxon>
        <taxon>Ascomycota</taxon>
        <taxon>Pezizomycotina</taxon>
        <taxon>Dothideomycetes</taxon>
        <taxon>Pleosporomycetidae</taxon>
        <taxon>Mytilinidiales</taxon>
        <taxon>Mytilinidiaceae</taxon>
        <taxon>Mytilinidion</taxon>
    </lineage>
</organism>
<feature type="region of interest" description="Disordered" evidence="1">
    <location>
        <begin position="26"/>
        <end position="88"/>
    </location>
</feature>
<dbReference type="GeneID" id="54459524"/>
<name>A0A6A6Z8W4_9PEZI</name>
<reference evidence="2 4" key="1">
    <citation type="journal article" date="2020" name="Stud. Mycol.">
        <title>101 Dothideomycetes genomes: a test case for predicting lifestyles and emergence of pathogens.</title>
        <authorList>
            <person name="Haridas S."/>
            <person name="Albert R."/>
            <person name="Binder M."/>
            <person name="Bloem J."/>
            <person name="Labutti K."/>
            <person name="Salamov A."/>
            <person name="Andreopoulos B."/>
            <person name="Baker S."/>
            <person name="Barry K."/>
            <person name="Bills G."/>
            <person name="Bluhm B."/>
            <person name="Cannon C."/>
            <person name="Castanera R."/>
            <person name="Culley D."/>
            <person name="Daum C."/>
            <person name="Ezra D."/>
            <person name="Gonzalez J."/>
            <person name="Henrissat B."/>
            <person name="Kuo A."/>
            <person name="Liang C."/>
            <person name="Lipzen A."/>
            <person name="Lutzoni F."/>
            <person name="Magnuson J."/>
            <person name="Mondo S."/>
            <person name="Nolan M."/>
            <person name="Ohm R."/>
            <person name="Pangilinan J."/>
            <person name="Park H.-J."/>
            <person name="Ramirez L."/>
            <person name="Alfaro M."/>
            <person name="Sun H."/>
            <person name="Tritt A."/>
            <person name="Yoshinaga Y."/>
            <person name="Zwiers L.-H."/>
            <person name="Turgeon B."/>
            <person name="Goodwin S."/>
            <person name="Spatafora J."/>
            <person name="Crous P."/>
            <person name="Grigoriev I."/>
        </authorList>
    </citation>
    <scope>NUCLEOTIDE SEQUENCE</scope>
    <source>
        <strain evidence="2 4">CBS 304.34</strain>
    </source>
</reference>
<accession>A0A6A6Z8W4</accession>
<feature type="compositionally biased region" description="Basic and acidic residues" evidence="1">
    <location>
        <begin position="65"/>
        <end position="74"/>
    </location>
</feature>
<feature type="region of interest" description="Disordered" evidence="1">
    <location>
        <begin position="118"/>
        <end position="137"/>
    </location>
</feature>
<reference evidence="4" key="3">
    <citation type="submission" date="2025-04" db="UniProtKB">
        <authorList>
            <consortium name="RefSeq"/>
        </authorList>
    </citation>
    <scope>IDENTIFICATION</scope>
    <source>
        <strain evidence="4">CBS 304.34</strain>
    </source>
</reference>
<dbReference type="AlphaFoldDB" id="A0A6A6Z8W4"/>
<feature type="compositionally biased region" description="Low complexity" evidence="1">
    <location>
        <begin position="33"/>
        <end position="63"/>
    </location>
</feature>
<dbReference type="Proteomes" id="UP000504636">
    <property type="component" value="Unplaced"/>
</dbReference>
<evidence type="ECO:0000313" key="2">
    <source>
        <dbReference type="EMBL" id="KAF2817460.1"/>
    </source>
</evidence>
<reference evidence="4" key="2">
    <citation type="submission" date="2020-04" db="EMBL/GenBank/DDBJ databases">
        <authorList>
            <consortium name="NCBI Genome Project"/>
        </authorList>
    </citation>
    <scope>NUCLEOTIDE SEQUENCE</scope>
    <source>
        <strain evidence="4">CBS 304.34</strain>
    </source>
</reference>
<evidence type="ECO:0000313" key="3">
    <source>
        <dbReference type="Proteomes" id="UP000504636"/>
    </source>
</evidence>
<evidence type="ECO:0000313" key="4">
    <source>
        <dbReference type="RefSeq" id="XP_033584424.1"/>
    </source>
</evidence>